<dbReference type="UniPathway" id="UPA00140">
    <property type="reaction ID" value="UER00205"/>
</dbReference>
<evidence type="ECO:0000313" key="9">
    <source>
        <dbReference type="EMBL" id="RSM44900.1"/>
    </source>
</evidence>
<dbReference type="Pfam" id="PF01583">
    <property type="entry name" value="APS_kinase"/>
    <property type="match status" value="1"/>
</dbReference>
<dbReference type="Proteomes" id="UP000286716">
    <property type="component" value="Unassembled WGS sequence"/>
</dbReference>
<dbReference type="InterPro" id="IPR038732">
    <property type="entry name" value="HpyO/CreE_NAD-binding"/>
</dbReference>
<dbReference type="InterPro" id="IPR002891">
    <property type="entry name" value="APS"/>
</dbReference>
<evidence type="ECO:0000256" key="4">
    <source>
        <dbReference type="ARBA" id="ARBA00022741"/>
    </source>
</evidence>
<dbReference type="Pfam" id="PF13454">
    <property type="entry name" value="NAD_binding_9"/>
    <property type="match status" value="1"/>
</dbReference>
<dbReference type="Gene3D" id="3.50.50.60">
    <property type="entry name" value="FAD/NAD(P)-binding domain"/>
    <property type="match status" value="1"/>
</dbReference>
<dbReference type="RefSeq" id="WP_020639532.1">
    <property type="nucleotide sequence ID" value="NZ_QHHU01000018.1"/>
</dbReference>
<dbReference type="SUPFAM" id="SSF52540">
    <property type="entry name" value="P-loop containing nucleoside triphosphate hydrolases"/>
    <property type="match status" value="1"/>
</dbReference>
<feature type="domain" description="APS kinase" evidence="7">
    <location>
        <begin position="901"/>
        <end position="1049"/>
    </location>
</feature>
<reference evidence="9 10" key="1">
    <citation type="submission" date="2018-05" db="EMBL/GenBank/DDBJ databases">
        <title>Evolution of GPA BGCs.</title>
        <authorList>
            <person name="Waglechner N."/>
            <person name="Wright G.D."/>
        </authorList>
    </citation>
    <scope>NUCLEOTIDE SEQUENCE [LARGE SCALE GENOMIC DNA]</scope>
    <source>
        <strain evidence="9 10">DSM 5908</strain>
    </source>
</reference>
<dbReference type="SUPFAM" id="SSF48452">
    <property type="entry name" value="TPR-like"/>
    <property type="match status" value="1"/>
</dbReference>
<accession>A0A428WPC3</accession>
<dbReference type="NCBIfam" id="NF003013">
    <property type="entry name" value="PRK03846.1"/>
    <property type="match status" value="1"/>
</dbReference>
<dbReference type="HAMAP" id="MF_00065">
    <property type="entry name" value="Adenylyl_sulf_kinase"/>
    <property type="match status" value="1"/>
</dbReference>
<dbReference type="Gene3D" id="3.40.50.300">
    <property type="entry name" value="P-loop containing nucleotide triphosphate hydrolases"/>
    <property type="match status" value="1"/>
</dbReference>
<keyword evidence="10" id="KW-1185">Reference proteome</keyword>
<feature type="binding site" evidence="6">
    <location>
        <begin position="907"/>
        <end position="914"/>
    </location>
    <ligand>
        <name>ATP</name>
        <dbReference type="ChEBI" id="CHEBI:30616"/>
    </ligand>
</feature>
<keyword evidence="5 6" id="KW-0067">ATP-binding</keyword>
<comment type="similarity">
    <text evidence="6">Belongs to the APS kinase family.</text>
</comment>
<sequence>MKTTADSRSIVVVGAGAAGVLTVQRLSAVSHGHEIVVVDPAADTGRGVAYATSEPAHLLNAPAGRLSTDATDPDDFVRWAAATLGRAVDPGEFLPRGCYGDYLAERFTTAVARSRVPVRRVHERVAAIDRAPGGLLLRLGSGAELRAAVVVLATGFAAPGRNWVPESLRTSPAFVADPWADGFQATEGVDGDVLLVGTGLTAVDVALQLDRPHQTIHAVSRTGLLPRAHDRRVEPPDLTGLDPADGLDELWRAASAGRDRRAAVDGLRGVAGRLWQGLSHADRERFLGDYARFWNIYRHRMAPAAAERIRELRRAGRLHLHRGEVTGVSPDGDAVCAELSTGACLRVGTVVNCTGPQLDLRAAGDPLVAALLSAGLATPGPHGLGLGTDREGRVLGRDGDLSPLWTLGASRVGTLWESTAVPEIRDQAGGVADAVGKFLAARTATRHRPRDRYGLTLSTTREAAAAFTDGVERVLRGQHHALERFVAATEADPGFALGHAALGLLGLEGGGQVDVGRHLRAAREAVRGADARERSFVAAVAARAHDLRSGARALLRHIAAYPRDAFAVNAAVPTIAFGGLTSDRETWSLVESLAGDYGDDWWYHGQLAFVRQEQERWAEAEQLAARALAAEPASAHAVHARTHVFYETGEHTEGLEWLDSWIADWGEDSQGRAHFSWHAALHELMLGDDAAVALRYERDLAPPTVRGPRALVDSASLLWRCEMTRGRDERRGAAAALAASPEEWLTRPPTPFAAMHAAIALAAAKDTERLQALHTFAARHGSEVFERVVAPLCAGLAAVVEQRWDDAVAQLGSARPLAARLGGSAAQREIIEDTFVRALAAAGRNRDAAAVLTARLDRRPPSPLDRTRLAGLGVPVAAGLRWQHTTVGKAARTALNRHRPGVVWFTGLSGAGKSTIADLLETRLHAHGVRTYLLDGDNVRHGLNRDLGFGDADRQENIRRVAEVAALMADAGLVVLVSFISPFAAERELARGLVAEDEFCEVFVDTPLAVAEARDPKGLYRKARRGEIKEFTGIDSPYEPPAAPAIRIDTSVQSAAEAADTIFRYLVATKVLDGEPS</sequence>
<comment type="caution">
    <text evidence="9">The sequence shown here is derived from an EMBL/GenBank/DDBJ whole genome shotgun (WGS) entry which is preliminary data.</text>
</comment>
<dbReference type="GO" id="GO:0000103">
    <property type="term" value="P:sulfate assimilation"/>
    <property type="evidence" value="ECO:0007669"/>
    <property type="project" value="UniProtKB-UniRule"/>
</dbReference>
<gene>
    <name evidence="6 9" type="primary">cysC</name>
    <name evidence="9" type="ORF">DMA12_15280</name>
</gene>
<dbReference type="InterPro" id="IPR027417">
    <property type="entry name" value="P-loop_NTPase"/>
</dbReference>
<dbReference type="InterPro" id="IPR036188">
    <property type="entry name" value="FAD/NAD-bd_sf"/>
</dbReference>
<evidence type="ECO:0000256" key="3">
    <source>
        <dbReference type="ARBA" id="ARBA00022679"/>
    </source>
</evidence>
<comment type="function">
    <text evidence="6">Catalyzes the synthesis of activated sulfate.</text>
</comment>
<evidence type="ECO:0000256" key="1">
    <source>
        <dbReference type="ARBA" id="ARBA00001823"/>
    </source>
</evidence>
<dbReference type="PANTHER" id="PTHR40254:SF1">
    <property type="entry name" value="BLR0577 PROTEIN"/>
    <property type="match status" value="1"/>
</dbReference>
<keyword evidence="6" id="KW-0597">Phosphoprotein</keyword>
<evidence type="ECO:0000256" key="5">
    <source>
        <dbReference type="ARBA" id="ARBA00022840"/>
    </source>
</evidence>
<dbReference type="CDD" id="cd02027">
    <property type="entry name" value="APSK"/>
    <property type="match status" value="1"/>
</dbReference>
<dbReference type="PANTHER" id="PTHR40254">
    <property type="entry name" value="BLR0577 PROTEIN"/>
    <property type="match status" value="1"/>
</dbReference>
<comment type="catalytic activity">
    <reaction evidence="1 6">
        <text>adenosine 5'-phosphosulfate + ATP = 3'-phosphoadenylyl sulfate + ADP + H(+)</text>
        <dbReference type="Rhea" id="RHEA:24152"/>
        <dbReference type="ChEBI" id="CHEBI:15378"/>
        <dbReference type="ChEBI" id="CHEBI:30616"/>
        <dbReference type="ChEBI" id="CHEBI:58243"/>
        <dbReference type="ChEBI" id="CHEBI:58339"/>
        <dbReference type="ChEBI" id="CHEBI:456216"/>
        <dbReference type="EC" id="2.7.1.25"/>
    </reaction>
</comment>
<proteinExistence type="inferred from homology"/>
<dbReference type="InterPro" id="IPR011990">
    <property type="entry name" value="TPR-like_helical_dom_sf"/>
</dbReference>
<dbReference type="GO" id="GO:0005524">
    <property type="term" value="F:ATP binding"/>
    <property type="evidence" value="ECO:0007669"/>
    <property type="project" value="UniProtKB-UniRule"/>
</dbReference>
<dbReference type="InterPro" id="IPR052189">
    <property type="entry name" value="L-asp_N-monooxygenase_NS-form"/>
</dbReference>
<organism evidence="9 10">
    <name type="scientific">Amycolatopsis balhimycina DSM 5908</name>
    <dbReference type="NCBI Taxonomy" id="1081091"/>
    <lineage>
        <taxon>Bacteria</taxon>
        <taxon>Bacillati</taxon>
        <taxon>Actinomycetota</taxon>
        <taxon>Actinomycetes</taxon>
        <taxon>Pseudonocardiales</taxon>
        <taxon>Pseudonocardiaceae</taxon>
        <taxon>Amycolatopsis</taxon>
    </lineage>
</organism>
<dbReference type="EMBL" id="QHHU01000018">
    <property type="protein sequence ID" value="RSM44900.1"/>
    <property type="molecule type" value="Genomic_DNA"/>
</dbReference>
<evidence type="ECO:0000256" key="2">
    <source>
        <dbReference type="ARBA" id="ARBA00012121"/>
    </source>
</evidence>
<dbReference type="AlphaFoldDB" id="A0A428WPC3"/>
<dbReference type="Gene3D" id="1.25.40.10">
    <property type="entry name" value="Tetratricopeptide repeat domain"/>
    <property type="match status" value="1"/>
</dbReference>
<dbReference type="NCBIfam" id="TIGR00455">
    <property type="entry name" value="apsK"/>
    <property type="match status" value="1"/>
</dbReference>
<dbReference type="InterPro" id="IPR059117">
    <property type="entry name" value="APS_kinase_dom"/>
</dbReference>
<feature type="active site" description="Phosphoserine intermediate" evidence="6">
    <location>
        <position position="981"/>
    </location>
</feature>
<keyword evidence="6 9" id="KW-0418">Kinase</keyword>
<evidence type="ECO:0000313" key="10">
    <source>
        <dbReference type="Proteomes" id="UP000286716"/>
    </source>
</evidence>
<keyword evidence="4 6" id="KW-0547">Nucleotide-binding</keyword>
<protein>
    <recommendedName>
        <fullName evidence="2 6">Adenylyl-sulfate kinase</fullName>
        <ecNumber evidence="2 6">2.7.1.25</ecNumber>
    </recommendedName>
    <alternativeName>
        <fullName evidence="6">APS kinase</fullName>
    </alternativeName>
    <alternativeName>
        <fullName evidence="6">ATP adenosine-5'-phosphosulfate 3'-phosphotransferase</fullName>
    </alternativeName>
    <alternativeName>
        <fullName evidence="6">Adenosine-5'-phosphosulfate kinase</fullName>
    </alternativeName>
</protein>
<dbReference type="GO" id="GO:0070814">
    <property type="term" value="P:hydrogen sulfide biosynthetic process"/>
    <property type="evidence" value="ECO:0007669"/>
    <property type="project" value="UniProtKB-UniRule"/>
</dbReference>
<dbReference type="EC" id="2.7.1.25" evidence="2 6"/>
<name>A0A428WPC3_AMYBA</name>
<comment type="pathway">
    <text evidence="6">Sulfur metabolism; hydrogen sulfide biosynthesis; sulfite from sulfate: step 2/3.</text>
</comment>
<dbReference type="OrthoDB" id="101972at2"/>
<dbReference type="SUPFAM" id="SSF51905">
    <property type="entry name" value="FAD/NAD(P)-binding domain"/>
    <property type="match status" value="2"/>
</dbReference>
<evidence type="ECO:0000256" key="6">
    <source>
        <dbReference type="HAMAP-Rule" id="MF_00065"/>
    </source>
</evidence>
<evidence type="ECO:0000259" key="7">
    <source>
        <dbReference type="Pfam" id="PF01583"/>
    </source>
</evidence>
<keyword evidence="3 6" id="KW-0808">Transferase</keyword>
<dbReference type="GO" id="GO:0004020">
    <property type="term" value="F:adenylylsulfate kinase activity"/>
    <property type="evidence" value="ECO:0007669"/>
    <property type="project" value="UniProtKB-UniRule"/>
</dbReference>
<feature type="domain" description="FAD-dependent urate hydroxylase HpyO/Asp monooxygenase CreE-like FAD/NAD(P)-binding" evidence="8">
    <location>
        <begin position="11"/>
        <end position="156"/>
    </location>
</feature>
<evidence type="ECO:0000259" key="8">
    <source>
        <dbReference type="Pfam" id="PF13454"/>
    </source>
</evidence>